<dbReference type="GO" id="GO:0006302">
    <property type="term" value="P:double-strand break repair"/>
    <property type="evidence" value="ECO:0007669"/>
    <property type="project" value="TreeGrafter"/>
</dbReference>
<dbReference type="FunFam" id="1.10.150.20:FF:000002">
    <property type="entry name" value="DNA polymerase I"/>
    <property type="match status" value="1"/>
</dbReference>
<dbReference type="GO" id="GO:0006261">
    <property type="term" value="P:DNA-templated DNA replication"/>
    <property type="evidence" value="ECO:0007669"/>
    <property type="project" value="InterPro"/>
</dbReference>
<dbReference type="Gene3D" id="1.10.150.20">
    <property type="entry name" value="5' to 3' exonuclease, C-terminal subdomain"/>
    <property type="match status" value="1"/>
</dbReference>
<keyword evidence="7" id="KW-0238">DNA-binding</keyword>
<evidence type="ECO:0000256" key="4">
    <source>
        <dbReference type="ARBA" id="ARBA00022695"/>
    </source>
</evidence>
<evidence type="ECO:0000256" key="5">
    <source>
        <dbReference type="ARBA" id="ARBA00022705"/>
    </source>
</evidence>
<dbReference type="PANTHER" id="PTHR10133">
    <property type="entry name" value="DNA POLYMERASE I"/>
    <property type="match status" value="1"/>
</dbReference>
<reference evidence="10" key="1">
    <citation type="journal article" date="2014" name="Front. Microbiol.">
        <title>High frequency of phylogenetically diverse reductive dehalogenase-homologous genes in deep subseafloor sedimentary metagenomes.</title>
        <authorList>
            <person name="Kawai M."/>
            <person name="Futagami T."/>
            <person name="Toyoda A."/>
            <person name="Takaki Y."/>
            <person name="Nishi S."/>
            <person name="Hori S."/>
            <person name="Arai W."/>
            <person name="Tsubouchi T."/>
            <person name="Morono Y."/>
            <person name="Uchiyama I."/>
            <person name="Ito T."/>
            <person name="Fujiyama A."/>
            <person name="Inagaki F."/>
            <person name="Takami H."/>
        </authorList>
    </citation>
    <scope>NUCLEOTIDE SEQUENCE</scope>
    <source>
        <strain evidence="10">Expedition CK06-06</strain>
    </source>
</reference>
<feature type="domain" description="DNA-directed DNA polymerase family A palm" evidence="9">
    <location>
        <begin position="1"/>
        <end position="177"/>
    </location>
</feature>
<keyword evidence="6" id="KW-0239">DNA-directed DNA polymerase</keyword>
<dbReference type="Pfam" id="PF00476">
    <property type="entry name" value="DNA_pol_A"/>
    <property type="match status" value="1"/>
</dbReference>
<dbReference type="GO" id="GO:0003887">
    <property type="term" value="F:DNA-directed DNA polymerase activity"/>
    <property type="evidence" value="ECO:0007669"/>
    <property type="project" value="UniProtKB-KW"/>
</dbReference>
<keyword evidence="4" id="KW-0548">Nucleotidyltransferase</keyword>
<evidence type="ECO:0000259" key="9">
    <source>
        <dbReference type="SMART" id="SM00482"/>
    </source>
</evidence>
<accession>X0WNM9</accession>
<evidence type="ECO:0000256" key="3">
    <source>
        <dbReference type="ARBA" id="ARBA00022679"/>
    </source>
</evidence>
<dbReference type="PRINTS" id="PR00868">
    <property type="entry name" value="DNAPOLI"/>
</dbReference>
<evidence type="ECO:0000256" key="1">
    <source>
        <dbReference type="ARBA" id="ARBA00007705"/>
    </source>
</evidence>
<evidence type="ECO:0000256" key="2">
    <source>
        <dbReference type="ARBA" id="ARBA00012417"/>
    </source>
</evidence>
<keyword evidence="3" id="KW-0808">Transferase</keyword>
<dbReference type="InterPro" id="IPR002298">
    <property type="entry name" value="DNA_polymerase_A"/>
</dbReference>
<dbReference type="InterPro" id="IPR001098">
    <property type="entry name" value="DNA-dir_DNA_pol_A_palm_dom"/>
</dbReference>
<dbReference type="SUPFAM" id="SSF56672">
    <property type="entry name" value="DNA/RNA polymerases"/>
    <property type="match status" value="1"/>
</dbReference>
<dbReference type="PANTHER" id="PTHR10133:SF27">
    <property type="entry name" value="DNA POLYMERASE NU"/>
    <property type="match status" value="1"/>
</dbReference>
<organism evidence="10">
    <name type="scientific">marine sediment metagenome</name>
    <dbReference type="NCBI Taxonomy" id="412755"/>
    <lineage>
        <taxon>unclassified sequences</taxon>
        <taxon>metagenomes</taxon>
        <taxon>ecological metagenomes</taxon>
    </lineage>
</organism>
<evidence type="ECO:0000256" key="6">
    <source>
        <dbReference type="ARBA" id="ARBA00022932"/>
    </source>
</evidence>
<gene>
    <name evidence="10" type="ORF">S01H1_49938</name>
</gene>
<sequence>MLAAFRNEEDIHTRTAAAVFEVESKEVTSEMRRTAKAVNFGILYGQSAFGLAKALGISQPEAAEFIAAYFEKFSGASQFIDEVLDRCRVERGVATMLGRRRAIDGVRDHEGRRGAGGVFALSLPERTAVNTVVQGSAADLIKLAMLKVAQRLVSDKLSSFLVLQIHDELLFEYPNAESDPLQSLVVHEMGNAMNLEVPLEVSVQTGA</sequence>
<feature type="non-terminal residue" evidence="10">
    <location>
        <position position="207"/>
    </location>
</feature>
<comment type="similarity">
    <text evidence="1">Belongs to the DNA polymerase type-A family.</text>
</comment>
<evidence type="ECO:0000256" key="7">
    <source>
        <dbReference type="ARBA" id="ARBA00023125"/>
    </source>
</evidence>
<keyword evidence="5" id="KW-0235">DNA replication</keyword>
<dbReference type="PROSITE" id="PS00447">
    <property type="entry name" value="DNA_POLYMERASE_A"/>
    <property type="match status" value="1"/>
</dbReference>
<dbReference type="InterPro" id="IPR043502">
    <property type="entry name" value="DNA/RNA_pol_sf"/>
</dbReference>
<dbReference type="EC" id="2.7.7.7" evidence="2"/>
<comment type="caution">
    <text evidence="10">The sequence shown here is derived from an EMBL/GenBank/DDBJ whole genome shotgun (WGS) entry which is preliminary data.</text>
</comment>
<proteinExistence type="inferred from homology"/>
<dbReference type="GO" id="GO:0003677">
    <property type="term" value="F:DNA binding"/>
    <property type="evidence" value="ECO:0007669"/>
    <property type="project" value="UniProtKB-KW"/>
</dbReference>
<dbReference type="InterPro" id="IPR019760">
    <property type="entry name" value="DNA-dir_DNA_pol_A_CS"/>
</dbReference>
<dbReference type="EMBL" id="BARS01032153">
    <property type="protein sequence ID" value="GAG26108.1"/>
    <property type="molecule type" value="Genomic_DNA"/>
</dbReference>
<protein>
    <recommendedName>
        <fullName evidence="2">DNA-directed DNA polymerase</fullName>
        <ecNumber evidence="2">2.7.7.7</ecNumber>
    </recommendedName>
</protein>
<dbReference type="SMART" id="SM00482">
    <property type="entry name" value="POLAc"/>
    <property type="match status" value="1"/>
</dbReference>
<dbReference type="Gene3D" id="3.30.70.370">
    <property type="match status" value="1"/>
</dbReference>
<dbReference type="AlphaFoldDB" id="X0WNM9"/>
<name>X0WNM9_9ZZZZ</name>
<evidence type="ECO:0000256" key="8">
    <source>
        <dbReference type="ARBA" id="ARBA00049244"/>
    </source>
</evidence>
<comment type="catalytic activity">
    <reaction evidence="8">
        <text>DNA(n) + a 2'-deoxyribonucleoside 5'-triphosphate = DNA(n+1) + diphosphate</text>
        <dbReference type="Rhea" id="RHEA:22508"/>
        <dbReference type="Rhea" id="RHEA-COMP:17339"/>
        <dbReference type="Rhea" id="RHEA-COMP:17340"/>
        <dbReference type="ChEBI" id="CHEBI:33019"/>
        <dbReference type="ChEBI" id="CHEBI:61560"/>
        <dbReference type="ChEBI" id="CHEBI:173112"/>
        <dbReference type="EC" id="2.7.7.7"/>
    </reaction>
</comment>
<evidence type="ECO:0000313" key="10">
    <source>
        <dbReference type="EMBL" id="GAG26108.1"/>
    </source>
</evidence>